<evidence type="ECO:0000259" key="3">
    <source>
        <dbReference type="Pfam" id="PF03629"/>
    </source>
</evidence>
<comment type="caution">
    <text evidence="4">The sequence shown here is derived from an EMBL/GenBank/DDBJ whole genome shotgun (WGS) entry which is preliminary data.</text>
</comment>
<evidence type="ECO:0000313" key="5">
    <source>
        <dbReference type="Proteomes" id="UP001409291"/>
    </source>
</evidence>
<organism evidence="4 5">
    <name type="scientific">Sphingobacterium kitahiroshimense</name>
    <dbReference type="NCBI Taxonomy" id="470446"/>
    <lineage>
        <taxon>Bacteria</taxon>
        <taxon>Pseudomonadati</taxon>
        <taxon>Bacteroidota</taxon>
        <taxon>Sphingobacteriia</taxon>
        <taxon>Sphingobacteriales</taxon>
        <taxon>Sphingobacteriaceae</taxon>
        <taxon>Sphingobacterium</taxon>
    </lineage>
</organism>
<feature type="domain" description="Sialate O-acetylesterase" evidence="3">
    <location>
        <begin position="28"/>
        <end position="273"/>
    </location>
</feature>
<reference evidence="4 5" key="1">
    <citation type="submission" date="2024-04" db="EMBL/GenBank/DDBJ databases">
        <title>WGS of bacteria from Torrens River.</title>
        <authorList>
            <person name="Wyrsch E.R."/>
            <person name="Drigo B."/>
        </authorList>
    </citation>
    <scope>NUCLEOTIDE SEQUENCE [LARGE SCALE GENOMIC DNA]</scope>
    <source>
        <strain evidence="4 5">TWI391</strain>
    </source>
</reference>
<dbReference type="SUPFAM" id="SSF52266">
    <property type="entry name" value="SGNH hydrolase"/>
    <property type="match status" value="1"/>
</dbReference>
<keyword evidence="2" id="KW-0732">Signal</keyword>
<dbReference type="RefSeq" id="WP_346581917.1">
    <property type="nucleotide sequence ID" value="NZ_JBDJLH010000007.1"/>
</dbReference>
<evidence type="ECO:0000256" key="1">
    <source>
        <dbReference type="ARBA" id="ARBA00022801"/>
    </source>
</evidence>
<evidence type="ECO:0000313" key="4">
    <source>
        <dbReference type="EMBL" id="MEN5379132.1"/>
    </source>
</evidence>
<proteinExistence type="predicted"/>
<feature type="signal peptide" evidence="2">
    <location>
        <begin position="1"/>
        <end position="23"/>
    </location>
</feature>
<protein>
    <submittedName>
        <fullName evidence="4">Sialate O-acetylesterase</fullName>
    </submittedName>
</protein>
<dbReference type="PANTHER" id="PTHR31988">
    <property type="entry name" value="ESTERASE, PUTATIVE (DUF303)-RELATED"/>
    <property type="match status" value="1"/>
</dbReference>
<sequence length="277" mass="30996">MKKRTLKFKFLLLFLFFCTLGYAQDKNFHIYLCFGQSNMEGHSKFEDQDTLVNHRFYSLQAVDCPDLNRKKGEWYLAKPPITRCNTGLTPADYFGRTLVEKLPDSIRIGIINVSIGGCHIQLFDQDSVANYVEKAPNWMKGMLAAYDNNPYDRLVEMGKIAQQSGVITGILLHQGESNTGDQDWPNKVSRVYHNLLKDLALQEEKTPLLAGELLAADQGGKCASMNTIIRTLPKTLKNAHIVSSKDCEGVADGLHFSAAGYRQLGINYAQVMLGLTP</sequence>
<dbReference type="InterPro" id="IPR052940">
    <property type="entry name" value="Carb_Esterase_6"/>
</dbReference>
<evidence type="ECO:0000256" key="2">
    <source>
        <dbReference type="SAM" id="SignalP"/>
    </source>
</evidence>
<dbReference type="Pfam" id="PF03629">
    <property type="entry name" value="SASA"/>
    <property type="match status" value="1"/>
</dbReference>
<keyword evidence="5" id="KW-1185">Reference proteome</keyword>
<dbReference type="Gene3D" id="3.40.50.1110">
    <property type="entry name" value="SGNH hydrolase"/>
    <property type="match status" value="1"/>
</dbReference>
<accession>A0ABV0C0J3</accession>
<name>A0ABV0C0J3_9SPHI</name>
<dbReference type="InterPro" id="IPR036514">
    <property type="entry name" value="SGNH_hydro_sf"/>
</dbReference>
<feature type="chain" id="PRO_5046789302" evidence="2">
    <location>
        <begin position="24"/>
        <end position="277"/>
    </location>
</feature>
<dbReference type="PANTHER" id="PTHR31988:SF19">
    <property type="entry name" value="9-O-ACETYL-N-ACETYLNEURAMINIC ACID DEACETYLASE-RELATED"/>
    <property type="match status" value="1"/>
</dbReference>
<dbReference type="InterPro" id="IPR005181">
    <property type="entry name" value="SASA"/>
</dbReference>
<dbReference type="Proteomes" id="UP001409291">
    <property type="component" value="Unassembled WGS sequence"/>
</dbReference>
<dbReference type="EMBL" id="JBDJNQ010000009">
    <property type="protein sequence ID" value="MEN5379132.1"/>
    <property type="molecule type" value="Genomic_DNA"/>
</dbReference>
<keyword evidence="1" id="KW-0378">Hydrolase</keyword>
<gene>
    <name evidence="4" type="ORF">ABE541_17850</name>
</gene>